<evidence type="ECO:0000259" key="3">
    <source>
        <dbReference type="Pfam" id="PF13490"/>
    </source>
</evidence>
<keyword evidence="5" id="KW-1185">Reference proteome</keyword>
<accession>A0A9W6WDX0</accession>
<dbReference type="AlphaFoldDB" id="A0A9W6WDX0"/>
<reference evidence="4" key="1">
    <citation type="submission" date="2023-03" db="EMBL/GenBank/DDBJ databases">
        <title>Actinorhabdospora filicis NBRC 111898.</title>
        <authorList>
            <person name="Ichikawa N."/>
            <person name="Sato H."/>
            <person name="Tonouchi N."/>
        </authorList>
    </citation>
    <scope>NUCLEOTIDE SEQUENCE</scope>
    <source>
        <strain evidence="4">NBRC 111898</strain>
    </source>
</reference>
<feature type="region of interest" description="Disordered" evidence="1">
    <location>
        <begin position="1"/>
        <end position="24"/>
    </location>
</feature>
<organism evidence="4 5">
    <name type="scientific">Actinorhabdospora filicis</name>
    <dbReference type="NCBI Taxonomy" id="1785913"/>
    <lineage>
        <taxon>Bacteria</taxon>
        <taxon>Bacillati</taxon>
        <taxon>Actinomycetota</taxon>
        <taxon>Actinomycetes</taxon>
        <taxon>Micromonosporales</taxon>
        <taxon>Micromonosporaceae</taxon>
        <taxon>Actinorhabdospora</taxon>
    </lineage>
</organism>
<dbReference type="InterPro" id="IPR027383">
    <property type="entry name" value="Znf_put"/>
</dbReference>
<evidence type="ECO:0000256" key="2">
    <source>
        <dbReference type="SAM" id="Phobius"/>
    </source>
</evidence>
<keyword evidence="2" id="KW-1133">Transmembrane helix</keyword>
<feature type="transmembrane region" description="Helical" evidence="2">
    <location>
        <begin position="120"/>
        <end position="143"/>
    </location>
</feature>
<dbReference type="Proteomes" id="UP001165079">
    <property type="component" value="Unassembled WGS sequence"/>
</dbReference>
<gene>
    <name evidence="4" type="ORF">Afil01_68330</name>
</gene>
<feature type="transmembrane region" description="Helical" evidence="2">
    <location>
        <begin position="178"/>
        <end position="199"/>
    </location>
</feature>
<evidence type="ECO:0000313" key="4">
    <source>
        <dbReference type="EMBL" id="GLZ82026.1"/>
    </source>
</evidence>
<keyword evidence="2" id="KW-0472">Membrane</keyword>
<dbReference type="Pfam" id="PF13490">
    <property type="entry name" value="zf-HC2"/>
    <property type="match status" value="1"/>
</dbReference>
<protein>
    <submittedName>
        <fullName evidence="4">Membrane protein</fullName>
    </submittedName>
</protein>
<comment type="caution">
    <text evidence="4">The sequence shown here is derived from an EMBL/GenBank/DDBJ whole genome shotgun (WGS) entry which is preliminary data.</text>
</comment>
<proteinExistence type="predicted"/>
<sequence length="237" mass="24982">MIPTTPARHPLPAGNQSPPPPDYTSVDCDTARAALSAILDGETPGDQHEGDAVHEHLLTCPGCAAWHARALELREAALASSATEPPDLTERVLSAVREDGRRQEVYAESLLAGRRRILRIAVGVAAVVQLALAVPALLTATGITDFQVVHTSREMASFDIAVAVGFLLAALRPERAKAFVPVAVVLAVCLLFSSSLDVAQGMRALADETGHMVACVQAGLLWLLGRTAVRPPRPVTA</sequence>
<evidence type="ECO:0000256" key="1">
    <source>
        <dbReference type="SAM" id="MobiDB-lite"/>
    </source>
</evidence>
<name>A0A9W6WDX0_9ACTN</name>
<dbReference type="EMBL" id="BSTX01000008">
    <property type="protein sequence ID" value="GLZ82026.1"/>
    <property type="molecule type" value="Genomic_DNA"/>
</dbReference>
<feature type="domain" description="Putative zinc-finger" evidence="3">
    <location>
        <begin position="28"/>
        <end position="64"/>
    </location>
</feature>
<feature type="transmembrane region" description="Helical" evidence="2">
    <location>
        <begin position="155"/>
        <end position="171"/>
    </location>
</feature>
<evidence type="ECO:0000313" key="5">
    <source>
        <dbReference type="Proteomes" id="UP001165079"/>
    </source>
</evidence>
<keyword evidence="2" id="KW-0812">Transmembrane</keyword>